<dbReference type="InterPro" id="IPR015915">
    <property type="entry name" value="Kelch-typ_b-propeller"/>
</dbReference>
<protein>
    <submittedName>
        <fullName evidence="1">Uncharacterized protein</fullName>
    </submittedName>
</protein>
<dbReference type="SUPFAM" id="SSF117281">
    <property type="entry name" value="Kelch motif"/>
    <property type="match status" value="1"/>
</dbReference>
<dbReference type="InParanoid" id="A0A1X7SD67"/>
<evidence type="ECO:0000313" key="1">
    <source>
        <dbReference type="EnsemblMetazoa" id="Aqu2.1.00004_001"/>
    </source>
</evidence>
<organism evidence="1">
    <name type="scientific">Amphimedon queenslandica</name>
    <name type="common">Sponge</name>
    <dbReference type="NCBI Taxonomy" id="400682"/>
    <lineage>
        <taxon>Eukaryota</taxon>
        <taxon>Metazoa</taxon>
        <taxon>Porifera</taxon>
        <taxon>Demospongiae</taxon>
        <taxon>Heteroscleromorpha</taxon>
        <taxon>Haplosclerida</taxon>
        <taxon>Niphatidae</taxon>
        <taxon>Amphimedon</taxon>
    </lineage>
</organism>
<sequence>LYYFGGYCGHDVCYHNSITQLDTVSLQWRECEPTNATRPVMKRGYGGMVSFKHNGVPHLLMIGGTGSKPVVQQPHNKYIKLDNGRWRTNEHSIYNISSRKWSNPSIVGQCILPAYGFTMEKINNTRAVLFGGVKTYDDAKSIVTNNIYLLEISKSTV</sequence>
<name>A0A1X7SD67_AMPQE</name>
<dbReference type="EnsemblMetazoa" id="Aqu2.1.00004_001">
    <property type="protein sequence ID" value="Aqu2.1.00004_001"/>
    <property type="gene ID" value="Aqu2.1.00004"/>
</dbReference>
<proteinExistence type="predicted"/>
<dbReference type="AlphaFoldDB" id="A0A1X7SD67"/>
<dbReference type="Gene3D" id="2.120.10.80">
    <property type="entry name" value="Kelch-type beta propeller"/>
    <property type="match status" value="1"/>
</dbReference>
<reference evidence="1" key="1">
    <citation type="submission" date="2017-05" db="UniProtKB">
        <authorList>
            <consortium name="EnsemblMetazoa"/>
        </authorList>
    </citation>
    <scope>IDENTIFICATION</scope>
</reference>
<accession>A0A1X7SD67</accession>